<dbReference type="InterPro" id="IPR016181">
    <property type="entry name" value="Acyl_CoA_acyltransferase"/>
</dbReference>
<evidence type="ECO:0000313" key="4">
    <source>
        <dbReference type="Proteomes" id="UP000294325"/>
    </source>
</evidence>
<evidence type="ECO:0000313" key="3">
    <source>
        <dbReference type="EMBL" id="QBQ55218.1"/>
    </source>
</evidence>
<proteinExistence type="predicted"/>
<organism evidence="3 4">
    <name type="scientific">Nitrosococcus wardiae</name>
    <dbReference type="NCBI Taxonomy" id="1814290"/>
    <lineage>
        <taxon>Bacteria</taxon>
        <taxon>Pseudomonadati</taxon>
        <taxon>Pseudomonadota</taxon>
        <taxon>Gammaproteobacteria</taxon>
        <taxon>Chromatiales</taxon>
        <taxon>Chromatiaceae</taxon>
        <taxon>Nitrosococcus</taxon>
    </lineage>
</organism>
<keyword evidence="4" id="KW-1185">Reference proteome</keyword>
<name>A0A4P7BYF7_9GAMM</name>
<dbReference type="SUPFAM" id="SSF55729">
    <property type="entry name" value="Acyl-CoA N-acyltransferases (Nat)"/>
    <property type="match status" value="1"/>
</dbReference>
<dbReference type="GO" id="GO:0016410">
    <property type="term" value="F:N-acyltransferase activity"/>
    <property type="evidence" value="ECO:0007669"/>
    <property type="project" value="TreeGrafter"/>
</dbReference>
<sequence length="332" mass="38740">MAGNKDITVPLPSGRQLTVEQTGTVQRCLLEGRQLLGVEANPEQPHRLRVFRTPDSLSALRSASYALFVGNPSVTVLVFDQADGVLIDSALMFYHAAQQWHLYRDALWQWPELWLQGQSRLAAPTLYTMGANGHCHPLRPARPEGEVYRRFDYQLGAWVSLRTLEINEDLERFHRWQNSERVACFWQERGTLEQHQGYLQRLFDDPRVLPLIGCINNESFAYFEAYWAKEDRIAPYYQADDYDRGIHMLVGEENHRGPHKVKAWLTALCHYLFLDDPRTQRIVSEPRFDNQKMISYLQAHRFAKIKEFEFPHKRASLMILTREAFFDRCTLG</sequence>
<dbReference type="Gene3D" id="3.40.630.30">
    <property type="match status" value="1"/>
</dbReference>
<dbReference type="SMART" id="SM01006">
    <property type="entry name" value="AlcB"/>
    <property type="match status" value="1"/>
</dbReference>
<dbReference type="PANTHER" id="PTHR31438">
    <property type="entry name" value="LYSINE N-ACYLTRANSFERASE C17G9.06C-RELATED"/>
    <property type="match status" value="1"/>
</dbReference>
<gene>
    <name evidence="3" type="ORF">E3U44_12380</name>
</gene>
<evidence type="ECO:0000259" key="2">
    <source>
        <dbReference type="SMART" id="SM01006"/>
    </source>
</evidence>
<dbReference type="PANTHER" id="PTHR31438:SF1">
    <property type="entry name" value="LYSINE N-ACYLTRANSFERASE C17G9.06C-RELATED"/>
    <property type="match status" value="1"/>
</dbReference>
<dbReference type="EMBL" id="CP038033">
    <property type="protein sequence ID" value="QBQ55218.1"/>
    <property type="molecule type" value="Genomic_DNA"/>
</dbReference>
<dbReference type="Proteomes" id="UP000294325">
    <property type="component" value="Chromosome"/>
</dbReference>
<accession>A0A4P7BYF7</accession>
<evidence type="ECO:0000256" key="1">
    <source>
        <dbReference type="ARBA" id="ARBA00004924"/>
    </source>
</evidence>
<dbReference type="AlphaFoldDB" id="A0A4P7BYF7"/>
<dbReference type="KEGG" id="nwr:E3U44_12380"/>
<dbReference type="InterPro" id="IPR019432">
    <property type="entry name" value="Acyltransferase_MbtK/IucB-like"/>
</dbReference>
<dbReference type="RefSeq" id="WP_134358483.1">
    <property type="nucleotide sequence ID" value="NZ_CP038033.1"/>
</dbReference>
<comment type="pathway">
    <text evidence="1">Siderophore biosynthesis.</text>
</comment>
<dbReference type="Pfam" id="PF13523">
    <property type="entry name" value="Acetyltransf_8"/>
    <property type="match status" value="1"/>
</dbReference>
<feature type="domain" description="Acyltransferase MbtK/IucB-like conserved" evidence="2">
    <location>
        <begin position="162"/>
        <end position="209"/>
    </location>
</feature>
<keyword evidence="3" id="KW-0808">Transferase</keyword>
<protein>
    <submittedName>
        <fullName evidence="3">N-acetyltransferase</fullName>
    </submittedName>
</protein>
<dbReference type="OrthoDB" id="9087497at2"/>
<reference evidence="3 4" key="1">
    <citation type="submission" date="2019-03" db="EMBL/GenBank/DDBJ databases">
        <title>The genome sequence of Nitrosococcus wardiae strain D1FHST reveals the archetypal metabolic capacity of ammonia-oxidizing Gammaproteobacteria.</title>
        <authorList>
            <person name="Wang L."/>
            <person name="Lim C.K."/>
            <person name="Hanson T.E."/>
            <person name="Dang H."/>
            <person name="Klotz M.G."/>
        </authorList>
    </citation>
    <scope>NUCLEOTIDE SEQUENCE [LARGE SCALE GENOMIC DNA]</scope>
    <source>
        <strain evidence="3 4">D1FHS</strain>
    </source>
</reference>
<dbReference type="GO" id="GO:0019290">
    <property type="term" value="P:siderophore biosynthetic process"/>
    <property type="evidence" value="ECO:0007669"/>
    <property type="project" value="InterPro"/>
</dbReference>